<protein>
    <submittedName>
        <fullName evidence="2">Uncharacterized protein</fullName>
    </submittedName>
</protein>
<dbReference type="GeneID" id="5891175"/>
<dbReference type="EMBL" id="CH991551">
    <property type="protein sequence ID" value="EDQ89297.1"/>
    <property type="molecule type" value="Genomic_DNA"/>
</dbReference>
<name>A9UZU6_MONBE</name>
<dbReference type="InParanoid" id="A9UZU6"/>
<evidence type="ECO:0000313" key="3">
    <source>
        <dbReference type="Proteomes" id="UP000001357"/>
    </source>
</evidence>
<feature type="region of interest" description="Disordered" evidence="1">
    <location>
        <begin position="181"/>
        <end position="243"/>
    </location>
</feature>
<feature type="compositionally biased region" description="Low complexity" evidence="1">
    <location>
        <begin position="104"/>
        <end position="129"/>
    </location>
</feature>
<organism evidence="2 3">
    <name type="scientific">Monosiga brevicollis</name>
    <name type="common">Choanoflagellate</name>
    <dbReference type="NCBI Taxonomy" id="81824"/>
    <lineage>
        <taxon>Eukaryota</taxon>
        <taxon>Choanoflagellata</taxon>
        <taxon>Craspedida</taxon>
        <taxon>Salpingoecidae</taxon>
        <taxon>Monosiga</taxon>
    </lineage>
</organism>
<dbReference type="KEGG" id="mbr:MONBRDRAFT_32491"/>
<gene>
    <name evidence="2" type="ORF">MONBRDRAFT_32491</name>
</gene>
<proteinExistence type="predicted"/>
<feature type="region of interest" description="Disordered" evidence="1">
    <location>
        <begin position="104"/>
        <end position="133"/>
    </location>
</feature>
<sequence>MLLALLRPPPEFLTIPNLFYLSSLSLSPLHFSLSLSLSLSSLSSCAVFSQRRAKSKREKTDKRTKRMVQTSFNHQNHQAKELFSRVPLPPVRCALSLSLSSLSLVSPPQPSQQEQHQPPRSNHQQQQQPLERCRPGRHTQTAMMTELTQLSWLLNANPRCAALDDDHSAMHQLPFSMLLTPKTPQRRSAKATAANRKLKRAERQQRRRTIDMDPTSAKKMTNTSTINNTNNSSAKRRAPAKLATTTNDQDLEWLSAHAQLQARLDRLVAAALAVDPEAANAALLPAMIALALMHHRAVYDQSATNATLTSANPGQTSTQVERWILRSFPALALAAAADLKKGVRIHLGSHSAFVRKQRGTARTTWRVDAQYMPTLCSELEHFISRASAVNTSSLQDHTAAPSAKRLKRASIHHESRILSSGSSDMSASDAESLQADSGFEEFAELLHAYAQEDDDLDNMMKELTAALPEPSPREPQDLSSIFGDSINPTLWVPTLETGADDLTATLFRDLEALTGLVPDQESLDPLSAAASLIDILC</sequence>
<feature type="compositionally biased region" description="Low complexity" evidence="1">
    <location>
        <begin position="221"/>
        <end position="233"/>
    </location>
</feature>
<dbReference type="Proteomes" id="UP000001357">
    <property type="component" value="Unassembled WGS sequence"/>
</dbReference>
<dbReference type="AlphaFoldDB" id="A9UZU6"/>
<reference evidence="2 3" key="1">
    <citation type="journal article" date="2008" name="Nature">
        <title>The genome of the choanoflagellate Monosiga brevicollis and the origin of metazoans.</title>
        <authorList>
            <consortium name="JGI Sequencing"/>
            <person name="King N."/>
            <person name="Westbrook M.J."/>
            <person name="Young S.L."/>
            <person name="Kuo A."/>
            <person name="Abedin M."/>
            <person name="Chapman J."/>
            <person name="Fairclough S."/>
            <person name="Hellsten U."/>
            <person name="Isogai Y."/>
            <person name="Letunic I."/>
            <person name="Marr M."/>
            <person name="Pincus D."/>
            <person name="Putnam N."/>
            <person name="Rokas A."/>
            <person name="Wright K.J."/>
            <person name="Zuzow R."/>
            <person name="Dirks W."/>
            <person name="Good M."/>
            <person name="Goodstein D."/>
            <person name="Lemons D."/>
            <person name="Li W."/>
            <person name="Lyons J.B."/>
            <person name="Morris A."/>
            <person name="Nichols S."/>
            <person name="Richter D.J."/>
            <person name="Salamov A."/>
            <person name="Bork P."/>
            <person name="Lim W.A."/>
            <person name="Manning G."/>
            <person name="Miller W.T."/>
            <person name="McGinnis W."/>
            <person name="Shapiro H."/>
            <person name="Tjian R."/>
            <person name="Grigoriev I.V."/>
            <person name="Rokhsar D."/>
        </authorList>
    </citation>
    <scope>NUCLEOTIDE SEQUENCE [LARGE SCALE GENOMIC DNA]</scope>
    <source>
        <strain evidence="3">MX1 / ATCC 50154</strain>
    </source>
</reference>
<accession>A9UZU6</accession>
<feature type="compositionally biased region" description="Basic and acidic residues" evidence="1">
    <location>
        <begin position="201"/>
        <end position="211"/>
    </location>
</feature>
<keyword evidence="3" id="KW-1185">Reference proteome</keyword>
<evidence type="ECO:0000256" key="1">
    <source>
        <dbReference type="SAM" id="MobiDB-lite"/>
    </source>
</evidence>
<dbReference type="RefSeq" id="XP_001745873.1">
    <property type="nucleotide sequence ID" value="XM_001745821.1"/>
</dbReference>
<evidence type="ECO:0000313" key="2">
    <source>
        <dbReference type="EMBL" id="EDQ89297.1"/>
    </source>
</evidence>